<evidence type="ECO:0000256" key="1">
    <source>
        <dbReference type="SAM" id="MobiDB-lite"/>
    </source>
</evidence>
<comment type="caution">
    <text evidence="2">The sequence shown here is derived from an EMBL/GenBank/DDBJ whole genome shotgun (WGS) entry which is preliminary data.</text>
</comment>
<dbReference type="EMBL" id="BAAACA010000038">
    <property type="protein sequence ID" value="GAA0617518.1"/>
    <property type="molecule type" value="Genomic_DNA"/>
</dbReference>
<gene>
    <name evidence="2" type="ORF">GCM10010394_54660</name>
</gene>
<evidence type="ECO:0000313" key="3">
    <source>
        <dbReference type="Proteomes" id="UP001500668"/>
    </source>
</evidence>
<evidence type="ECO:0000313" key="2">
    <source>
        <dbReference type="EMBL" id="GAA0617518.1"/>
    </source>
</evidence>
<reference evidence="3" key="1">
    <citation type="journal article" date="2019" name="Int. J. Syst. Evol. Microbiol.">
        <title>The Global Catalogue of Microorganisms (GCM) 10K type strain sequencing project: providing services to taxonomists for standard genome sequencing and annotation.</title>
        <authorList>
            <consortium name="The Broad Institute Genomics Platform"/>
            <consortium name="The Broad Institute Genome Sequencing Center for Infectious Disease"/>
            <person name="Wu L."/>
            <person name="Ma J."/>
        </authorList>
    </citation>
    <scope>NUCLEOTIDE SEQUENCE [LARGE SCALE GENOMIC DNA]</scope>
    <source>
        <strain evidence="3">JCM 5067</strain>
    </source>
</reference>
<evidence type="ECO:0008006" key="4">
    <source>
        <dbReference type="Google" id="ProtNLM"/>
    </source>
</evidence>
<feature type="region of interest" description="Disordered" evidence="1">
    <location>
        <begin position="296"/>
        <end position="322"/>
    </location>
</feature>
<keyword evidence="3" id="KW-1185">Reference proteome</keyword>
<organism evidence="2 3">
    <name type="scientific">Streptomyces crystallinus</name>
    <dbReference type="NCBI Taxonomy" id="68191"/>
    <lineage>
        <taxon>Bacteria</taxon>
        <taxon>Bacillati</taxon>
        <taxon>Actinomycetota</taxon>
        <taxon>Actinomycetes</taxon>
        <taxon>Kitasatosporales</taxon>
        <taxon>Streptomycetaceae</taxon>
        <taxon>Streptomyces</taxon>
    </lineage>
</organism>
<dbReference type="Proteomes" id="UP001500668">
    <property type="component" value="Unassembled WGS sequence"/>
</dbReference>
<dbReference type="RefSeq" id="WP_344077793.1">
    <property type="nucleotide sequence ID" value="NZ_BAAACA010000038.1"/>
</dbReference>
<proteinExistence type="predicted"/>
<name>A0ABP3RUK9_9ACTN</name>
<dbReference type="Pfam" id="PF17914">
    <property type="entry name" value="HopA1"/>
    <property type="match status" value="1"/>
</dbReference>
<accession>A0ABP3RUK9</accession>
<dbReference type="InterPro" id="IPR040871">
    <property type="entry name" value="HopA1"/>
</dbReference>
<protein>
    <recommendedName>
        <fullName evidence="4">Cyclic nucleotide-binding domain-containing protein</fullName>
    </recommendedName>
</protein>
<sequence length="322" mass="34455">MTGSRLAPRLVEAARGVTVAPDRSSATVGGKRIDADSSRELRRLLSNALYESLHAGLDLEDADLPFRLRDAEFERALAAAVPHAETVLRGPVHAVGESAYVVELGGVRVRVPADRIRTEGELAPGAVVAVANTSRRPALSPGFFLVEGTRPHRSADLLRVYVHITEWTAAPGIWRTALEHLEEHAVTYRAKIISSKHLYPRRDALVVYLDSASSHAATALADALGHLPGVGGDTSVFTRRLRPGVATAWEPRDSAVGMDGLSFGQHRASVLAQALIETAEDPSALAAVLHDRLTEANIDPADPSRNLDSVEPGEEQAAPVRS</sequence>